<evidence type="ECO:0000256" key="6">
    <source>
        <dbReference type="ARBA" id="ARBA00023136"/>
    </source>
</evidence>
<dbReference type="Pfam" id="PF12704">
    <property type="entry name" value="MacB_PCD"/>
    <property type="match status" value="1"/>
</dbReference>
<evidence type="ECO:0000256" key="2">
    <source>
        <dbReference type="ARBA" id="ARBA00005236"/>
    </source>
</evidence>
<dbReference type="GO" id="GO:0098797">
    <property type="term" value="C:plasma membrane protein complex"/>
    <property type="evidence" value="ECO:0007669"/>
    <property type="project" value="TreeGrafter"/>
</dbReference>
<keyword evidence="11" id="KW-1185">Reference proteome</keyword>
<keyword evidence="6 7" id="KW-0472">Membrane</keyword>
<dbReference type="InterPro" id="IPR003838">
    <property type="entry name" value="ABC3_permease_C"/>
</dbReference>
<dbReference type="Pfam" id="PF02687">
    <property type="entry name" value="FtsX"/>
    <property type="match status" value="1"/>
</dbReference>
<dbReference type="EMBL" id="FONY01000027">
    <property type="protein sequence ID" value="SFF34978.1"/>
    <property type="molecule type" value="Genomic_DNA"/>
</dbReference>
<organism evidence="10 11">
    <name type="scientific">Thermoflexibacter ruber</name>
    <dbReference type="NCBI Taxonomy" id="1003"/>
    <lineage>
        <taxon>Bacteria</taxon>
        <taxon>Pseudomonadati</taxon>
        <taxon>Bacteroidota</taxon>
        <taxon>Cytophagia</taxon>
        <taxon>Cytophagales</taxon>
        <taxon>Thermoflexibacteraceae</taxon>
        <taxon>Thermoflexibacter</taxon>
    </lineage>
</organism>
<dbReference type="AlphaFoldDB" id="A0A1I2HZW2"/>
<dbReference type="STRING" id="1003.SAMN04488541_102760"/>
<gene>
    <name evidence="10" type="ORF">SAMN04488541_102760</name>
</gene>
<protein>
    <submittedName>
        <fullName evidence="10">Lipoprotein-releasing system permease protein</fullName>
    </submittedName>
</protein>
<feature type="domain" description="MacB-like periplasmic core" evidence="9">
    <location>
        <begin position="26"/>
        <end position="158"/>
    </location>
</feature>
<evidence type="ECO:0000256" key="7">
    <source>
        <dbReference type="SAM" id="Phobius"/>
    </source>
</evidence>
<dbReference type="PANTHER" id="PTHR30489">
    <property type="entry name" value="LIPOPROTEIN-RELEASING SYSTEM TRANSMEMBRANE PROTEIN LOLE"/>
    <property type="match status" value="1"/>
</dbReference>
<evidence type="ECO:0000259" key="8">
    <source>
        <dbReference type="Pfam" id="PF02687"/>
    </source>
</evidence>
<dbReference type="GO" id="GO:0044874">
    <property type="term" value="P:lipoprotein localization to outer membrane"/>
    <property type="evidence" value="ECO:0007669"/>
    <property type="project" value="TreeGrafter"/>
</dbReference>
<keyword evidence="4 7" id="KW-0812">Transmembrane</keyword>
<keyword evidence="10" id="KW-0449">Lipoprotein</keyword>
<comment type="subcellular location">
    <subcellularLocation>
        <location evidence="1">Cell membrane</location>
        <topology evidence="1">Multi-pass membrane protein</topology>
    </subcellularLocation>
</comment>
<sequence length="405" mass="45134">MTDTSLFIAKRYLFSKKKKNFINIISIISVIGVAVGTMALVIVMSVFNGLQELTMDLYSAHNPEIRIVPIKGKTFEVNDSLLAQIKQIKGVKALTEVMEDNALLRYGESQLAVNVKGVSDNFLEQYQIKNNQLLSGNLQIKKDNTAYALIGAGVQIQLGVVLQDDMKPMICWYPRKQKRISLDPNNAFIRKAILPSGVLSIDQYFDNNNIIVPIEFADELMLYGNKRTSLEIKTTDYRLVGSIQAQLKKLLGNNFSIKNREEQQENIIKAVRIERLFVFIAFASILGVASFNIFFSLAMLAIEKKKDIAILFAMGASKNFIKKIFIKEGSLIAFIGTIIGIIGGLVICFTQQELGIIPLSPAQPYPIKIELSDLIYIAITIIVITYLASFAPAKNAAKINVNEQL</sequence>
<evidence type="ECO:0000313" key="11">
    <source>
        <dbReference type="Proteomes" id="UP000199513"/>
    </source>
</evidence>
<evidence type="ECO:0000256" key="3">
    <source>
        <dbReference type="ARBA" id="ARBA00022475"/>
    </source>
</evidence>
<feature type="transmembrane region" description="Helical" evidence="7">
    <location>
        <begin position="276"/>
        <end position="302"/>
    </location>
</feature>
<dbReference type="RefSeq" id="WP_091548052.1">
    <property type="nucleotide sequence ID" value="NZ_FONY01000027.1"/>
</dbReference>
<dbReference type="OrthoDB" id="1522724at2"/>
<evidence type="ECO:0000313" key="10">
    <source>
        <dbReference type="EMBL" id="SFF34978.1"/>
    </source>
</evidence>
<feature type="transmembrane region" description="Helical" evidence="7">
    <location>
        <begin position="374"/>
        <end position="393"/>
    </location>
</feature>
<feature type="transmembrane region" description="Helical" evidence="7">
    <location>
        <begin position="21"/>
        <end position="47"/>
    </location>
</feature>
<comment type="similarity">
    <text evidence="2">Belongs to the ABC-4 integral membrane protein family. LolC/E subfamily.</text>
</comment>
<evidence type="ECO:0000256" key="1">
    <source>
        <dbReference type="ARBA" id="ARBA00004651"/>
    </source>
</evidence>
<accession>A0A1I2HZW2</accession>
<evidence type="ECO:0000259" key="9">
    <source>
        <dbReference type="Pfam" id="PF12704"/>
    </source>
</evidence>
<dbReference type="InterPro" id="IPR051447">
    <property type="entry name" value="Lipoprotein-release_system"/>
</dbReference>
<dbReference type="InterPro" id="IPR025857">
    <property type="entry name" value="MacB_PCD"/>
</dbReference>
<dbReference type="Proteomes" id="UP000199513">
    <property type="component" value="Unassembled WGS sequence"/>
</dbReference>
<evidence type="ECO:0000256" key="5">
    <source>
        <dbReference type="ARBA" id="ARBA00022989"/>
    </source>
</evidence>
<keyword evidence="3" id="KW-1003">Cell membrane</keyword>
<evidence type="ECO:0000256" key="4">
    <source>
        <dbReference type="ARBA" id="ARBA00022692"/>
    </source>
</evidence>
<proteinExistence type="inferred from homology"/>
<dbReference type="PANTHER" id="PTHR30489:SF0">
    <property type="entry name" value="LIPOPROTEIN-RELEASING SYSTEM TRANSMEMBRANE PROTEIN LOLE"/>
    <property type="match status" value="1"/>
</dbReference>
<reference evidence="10 11" key="1">
    <citation type="submission" date="2016-10" db="EMBL/GenBank/DDBJ databases">
        <authorList>
            <person name="de Groot N.N."/>
        </authorList>
    </citation>
    <scope>NUCLEOTIDE SEQUENCE [LARGE SCALE GENOMIC DNA]</scope>
    <source>
        <strain>GEY</strain>
        <strain evidence="11">DSM 9560</strain>
    </source>
</reference>
<name>A0A1I2HZW2_9BACT</name>
<feature type="domain" description="ABC3 transporter permease C-terminal" evidence="8">
    <location>
        <begin position="280"/>
        <end position="400"/>
    </location>
</feature>
<keyword evidence="5 7" id="KW-1133">Transmembrane helix</keyword>
<feature type="transmembrane region" description="Helical" evidence="7">
    <location>
        <begin position="331"/>
        <end position="354"/>
    </location>
</feature>